<organism evidence="2 3">
    <name type="scientific">Striga asiatica</name>
    <name type="common">Asiatic witchweed</name>
    <name type="synonym">Buchnera asiatica</name>
    <dbReference type="NCBI Taxonomy" id="4170"/>
    <lineage>
        <taxon>Eukaryota</taxon>
        <taxon>Viridiplantae</taxon>
        <taxon>Streptophyta</taxon>
        <taxon>Embryophyta</taxon>
        <taxon>Tracheophyta</taxon>
        <taxon>Spermatophyta</taxon>
        <taxon>Magnoliopsida</taxon>
        <taxon>eudicotyledons</taxon>
        <taxon>Gunneridae</taxon>
        <taxon>Pentapetalae</taxon>
        <taxon>asterids</taxon>
        <taxon>lamiids</taxon>
        <taxon>Lamiales</taxon>
        <taxon>Orobanchaceae</taxon>
        <taxon>Buchnereae</taxon>
        <taxon>Striga</taxon>
    </lineage>
</organism>
<dbReference type="OrthoDB" id="663321at2759"/>
<dbReference type="Proteomes" id="UP000325081">
    <property type="component" value="Unassembled WGS sequence"/>
</dbReference>
<evidence type="ECO:0000313" key="2">
    <source>
        <dbReference type="EMBL" id="GER27032.1"/>
    </source>
</evidence>
<keyword evidence="3" id="KW-1185">Reference proteome</keyword>
<name>A0A5A7P2Q1_STRAF</name>
<evidence type="ECO:0000256" key="1">
    <source>
        <dbReference type="SAM" id="MobiDB-lite"/>
    </source>
</evidence>
<comment type="caution">
    <text evidence="2">The sequence shown here is derived from an EMBL/GenBank/DDBJ whole genome shotgun (WGS) entry which is preliminary data.</text>
</comment>
<protein>
    <submittedName>
        <fullName evidence="2">Clavata3-like</fullName>
    </submittedName>
</protein>
<evidence type="ECO:0000313" key="3">
    <source>
        <dbReference type="Proteomes" id="UP000325081"/>
    </source>
</evidence>
<feature type="compositionally biased region" description="Low complexity" evidence="1">
    <location>
        <begin position="20"/>
        <end position="30"/>
    </location>
</feature>
<dbReference type="EMBL" id="BKCP01001447">
    <property type="protein sequence ID" value="GER27032.1"/>
    <property type="molecule type" value="Genomic_DNA"/>
</dbReference>
<proteinExistence type="predicted"/>
<feature type="region of interest" description="Disordered" evidence="1">
    <location>
        <begin position="1"/>
        <end position="30"/>
    </location>
</feature>
<gene>
    <name evidence="2" type="ORF">STAS_02713</name>
</gene>
<accession>A0A5A7P2Q1</accession>
<dbReference type="AlphaFoldDB" id="A0A5A7P2Q1"/>
<sequence length="141" mass="16475">MMRYRSRPGDTNQSPCEIHSSSFSRSGGKNSTVEFWLSKCPGRDVALCYCECTTQWSYRMWHATLKCYETRVRPDERKEGTHINSTPASEVSEQRIRAKFNSFFLKHFKTTYAYLEKNKNPKKMHAVIRRTVPTGPNPLHH</sequence>
<reference evidence="3" key="1">
    <citation type="journal article" date="2019" name="Curr. Biol.">
        <title>Genome Sequence of Striga asiatica Provides Insight into the Evolution of Plant Parasitism.</title>
        <authorList>
            <person name="Yoshida S."/>
            <person name="Kim S."/>
            <person name="Wafula E.K."/>
            <person name="Tanskanen J."/>
            <person name="Kim Y.M."/>
            <person name="Honaas L."/>
            <person name="Yang Z."/>
            <person name="Spallek T."/>
            <person name="Conn C.E."/>
            <person name="Ichihashi Y."/>
            <person name="Cheong K."/>
            <person name="Cui S."/>
            <person name="Der J.P."/>
            <person name="Gundlach H."/>
            <person name="Jiao Y."/>
            <person name="Hori C."/>
            <person name="Ishida J.K."/>
            <person name="Kasahara H."/>
            <person name="Kiba T."/>
            <person name="Kim M.S."/>
            <person name="Koo N."/>
            <person name="Laohavisit A."/>
            <person name="Lee Y.H."/>
            <person name="Lumba S."/>
            <person name="McCourt P."/>
            <person name="Mortimer J.C."/>
            <person name="Mutuku J.M."/>
            <person name="Nomura T."/>
            <person name="Sasaki-Sekimoto Y."/>
            <person name="Seto Y."/>
            <person name="Wang Y."/>
            <person name="Wakatake T."/>
            <person name="Sakakibara H."/>
            <person name="Demura T."/>
            <person name="Yamaguchi S."/>
            <person name="Yoneyama K."/>
            <person name="Manabe R.I."/>
            <person name="Nelson D.C."/>
            <person name="Schulman A.H."/>
            <person name="Timko M.P."/>
            <person name="dePamphilis C.W."/>
            <person name="Choi D."/>
            <person name="Shirasu K."/>
        </authorList>
    </citation>
    <scope>NUCLEOTIDE SEQUENCE [LARGE SCALE GENOMIC DNA]</scope>
    <source>
        <strain evidence="3">cv. UVA1</strain>
    </source>
</reference>